<dbReference type="Proteomes" id="UP000321820">
    <property type="component" value="Chromosome"/>
</dbReference>
<evidence type="ECO:0000256" key="3">
    <source>
        <dbReference type="ARBA" id="ARBA00022692"/>
    </source>
</evidence>
<evidence type="ECO:0000313" key="10">
    <source>
        <dbReference type="EMBL" id="QEE29640.1"/>
    </source>
</evidence>
<evidence type="ECO:0000256" key="6">
    <source>
        <dbReference type="SAM" id="Coils"/>
    </source>
</evidence>
<feature type="transmembrane region" description="Helical" evidence="7">
    <location>
        <begin position="21"/>
        <end position="41"/>
    </location>
</feature>
<dbReference type="KEGG" id="talb:FTW19_17590"/>
<keyword evidence="2" id="KW-1003">Cell membrane</keyword>
<gene>
    <name evidence="10" type="ORF">FTW19_17590</name>
</gene>
<dbReference type="InterPro" id="IPR003856">
    <property type="entry name" value="LPS_length_determ_N"/>
</dbReference>
<evidence type="ECO:0000256" key="2">
    <source>
        <dbReference type="ARBA" id="ARBA00022475"/>
    </source>
</evidence>
<dbReference type="InterPro" id="IPR050445">
    <property type="entry name" value="Bact_polysacc_biosynth/exp"/>
</dbReference>
<evidence type="ECO:0000259" key="8">
    <source>
        <dbReference type="Pfam" id="PF02706"/>
    </source>
</evidence>
<evidence type="ECO:0000313" key="11">
    <source>
        <dbReference type="Proteomes" id="UP000321820"/>
    </source>
</evidence>
<keyword evidence="11" id="KW-1185">Reference proteome</keyword>
<keyword evidence="6" id="KW-0175">Coiled coil</keyword>
<name>A0A5B9EFU6_9BACT</name>
<keyword evidence="5 7" id="KW-0472">Membrane</keyword>
<dbReference type="EMBL" id="CP042806">
    <property type="protein sequence ID" value="QEE29640.1"/>
    <property type="molecule type" value="Genomic_DNA"/>
</dbReference>
<proteinExistence type="predicted"/>
<evidence type="ECO:0000256" key="4">
    <source>
        <dbReference type="ARBA" id="ARBA00022989"/>
    </source>
</evidence>
<reference evidence="10 11" key="1">
    <citation type="submission" date="2019-08" db="EMBL/GenBank/DDBJ databases">
        <title>Complete genome sequence of Terriglobus albidus strain ORNL.</title>
        <authorList>
            <person name="Podar M."/>
        </authorList>
    </citation>
    <scope>NUCLEOTIDE SEQUENCE [LARGE SCALE GENOMIC DNA]</scope>
    <source>
        <strain evidence="10 11">ORNL</strain>
    </source>
</reference>
<evidence type="ECO:0000256" key="7">
    <source>
        <dbReference type="SAM" id="Phobius"/>
    </source>
</evidence>
<dbReference type="Pfam" id="PF02706">
    <property type="entry name" value="Wzz"/>
    <property type="match status" value="1"/>
</dbReference>
<evidence type="ECO:0000259" key="9">
    <source>
        <dbReference type="Pfam" id="PF13807"/>
    </source>
</evidence>
<feature type="coiled-coil region" evidence="6">
    <location>
        <begin position="171"/>
        <end position="234"/>
    </location>
</feature>
<evidence type="ECO:0000256" key="5">
    <source>
        <dbReference type="ARBA" id="ARBA00023136"/>
    </source>
</evidence>
<sequence length="504" mass="56775">MLGHRSLRFQDYLDILKRHCWVILIPSILLPIAGVVITFFIQPKFLSQTLVLIEQQKVPDDYVKPVVTSDLDDRLASMKEQILSRSRLQPIIERFSLYPGAQMEDRVNAARKNIDVKPIHSEIARSGGLPGFFITFKAGDPRTAQAVCGEITSLFVNENLRDREQSAVGTTDFLKGQLADAKRKLDEQDARLAEFQRKYIGKLPDQQSPNVNMLTSLNTQLEAITQQLSRVEQDKTYAESMLAQQLREVPVSSTSGTSLSAQQAELEQLVSQETDLANRYTPDYPDLKAVRRKIAELRAKMNQAPSSTPAITPALPHAEPIGMQQLRAQIRAAEQGIQAKRHEQVQIQDEIRVYQGRIQASPLVEEEYKEVTRDNETAQKFYETLLSKMNQSKMATDLERRNQGEQFRVMDEPNLPDAPVFPKRLYFAGGGFALGLLLGIGIVVLLEHKDQSLRTEDDIWQLTKLPTLAVISLIDLALPDARIENLPKQDAFLGRAEITPGAQR</sequence>
<dbReference type="RefSeq" id="WP_147648832.1">
    <property type="nucleotide sequence ID" value="NZ_CP042806.1"/>
</dbReference>
<dbReference type="InterPro" id="IPR032807">
    <property type="entry name" value="GNVR"/>
</dbReference>
<dbReference type="GO" id="GO:0004713">
    <property type="term" value="F:protein tyrosine kinase activity"/>
    <property type="evidence" value="ECO:0007669"/>
    <property type="project" value="TreeGrafter"/>
</dbReference>
<accession>A0A5B9EFU6</accession>
<keyword evidence="3 7" id="KW-0812">Transmembrane</keyword>
<dbReference type="Pfam" id="PF13807">
    <property type="entry name" value="GNVR"/>
    <property type="match status" value="1"/>
</dbReference>
<dbReference type="PANTHER" id="PTHR32309">
    <property type="entry name" value="TYROSINE-PROTEIN KINASE"/>
    <property type="match status" value="1"/>
</dbReference>
<dbReference type="PANTHER" id="PTHR32309:SF13">
    <property type="entry name" value="FERRIC ENTEROBACTIN TRANSPORT PROTEIN FEPE"/>
    <property type="match status" value="1"/>
</dbReference>
<organism evidence="10 11">
    <name type="scientific">Terriglobus albidus</name>
    <dbReference type="NCBI Taxonomy" id="1592106"/>
    <lineage>
        <taxon>Bacteria</taxon>
        <taxon>Pseudomonadati</taxon>
        <taxon>Acidobacteriota</taxon>
        <taxon>Terriglobia</taxon>
        <taxon>Terriglobales</taxon>
        <taxon>Acidobacteriaceae</taxon>
        <taxon>Terriglobus</taxon>
    </lineage>
</organism>
<dbReference type="GO" id="GO:0005886">
    <property type="term" value="C:plasma membrane"/>
    <property type="evidence" value="ECO:0007669"/>
    <property type="project" value="UniProtKB-SubCell"/>
</dbReference>
<feature type="domain" description="Tyrosine-protein kinase G-rich" evidence="9">
    <location>
        <begin position="370"/>
        <end position="445"/>
    </location>
</feature>
<evidence type="ECO:0000256" key="1">
    <source>
        <dbReference type="ARBA" id="ARBA00004651"/>
    </source>
</evidence>
<feature type="domain" description="Polysaccharide chain length determinant N-terminal" evidence="8">
    <location>
        <begin position="10"/>
        <end position="82"/>
    </location>
</feature>
<dbReference type="AlphaFoldDB" id="A0A5B9EFU6"/>
<protein>
    <submittedName>
        <fullName evidence="10">Lipopolysaccharide biosynthesis protein</fullName>
    </submittedName>
</protein>
<comment type="subcellular location">
    <subcellularLocation>
        <location evidence="1">Cell membrane</location>
        <topology evidence="1">Multi-pass membrane protein</topology>
    </subcellularLocation>
</comment>
<keyword evidence="4 7" id="KW-1133">Transmembrane helix</keyword>
<dbReference type="OrthoDB" id="9795292at2"/>
<feature type="transmembrane region" description="Helical" evidence="7">
    <location>
        <begin position="425"/>
        <end position="446"/>
    </location>
</feature>